<evidence type="ECO:0000256" key="9">
    <source>
        <dbReference type="ARBA" id="ARBA00022989"/>
    </source>
</evidence>
<dbReference type="EMBL" id="JAFIRN010000017">
    <property type="protein sequence ID" value="KAG5832948.1"/>
    <property type="molecule type" value="Genomic_DNA"/>
</dbReference>
<keyword evidence="8 16" id="KW-0130">Cell adhesion</keyword>
<evidence type="ECO:0000259" key="18">
    <source>
        <dbReference type="Pfam" id="PF20805"/>
    </source>
</evidence>
<keyword evidence="4" id="KW-0479">Metal-binding</keyword>
<dbReference type="GO" id="GO:0007160">
    <property type="term" value="P:cell-matrix adhesion"/>
    <property type="evidence" value="ECO:0007669"/>
    <property type="project" value="TreeGrafter"/>
</dbReference>
<evidence type="ECO:0000256" key="14">
    <source>
        <dbReference type="ARBA" id="ARBA00023180"/>
    </source>
</evidence>
<dbReference type="Gene3D" id="2.60.40.1530">
    <property type="entry name" value="ntegrin, alpha v. Chain A, domain 4"/>
    <property type="match status" value="1"/>
</dbReference>
<evidence type="ECO:0000256" key="13">
    <source>
        <dbReference type="ARBA" id="ARBA00023170"/>
    </source>
</evidence>
<keyword evidence="9 16" id="KW-1133">Transmembrane helix</keyword>
<evidence type="ECO:0000256" key="5">
    <source>
        <dbReference type="ARBA" id="ARBA00022729"/>
    </source>
</evidence>
<dbReference type="Pfam" id="PF00357">
    <property type="entry name" value="Integrin_alpha"/>
    <property type="match status" value="1"/>
</dbReference>
<dbReference type="InterPro" id="IPR000413">
    <property type="entry name" value="Integrin_alpha"/>
</dbReference>
<dbReference type="PANTHER" id="PTHR23220:SF73">
    <property type="entry name" value="INTEGRIN ALPHA-IIB"/>
    <property type="match status" value="1"/>
</dbReference>
<keyword evidence="7" id="KW-0106">Calcium</keyword>
<dbReference type="SMART" id="SM00191">
    <property type="entry name" value="Int_alpha"/>
    <property type="match status" value="5"/>
</dbReference>
<keyword evidence="21" id="KW-1185">Reference proteome</keyword>
<evidence type="ECO:0000256" key="8">
    <source>
        <dbReference type="ARBA" id="ARBA00022889"/>
    </source>
</evidence>
<dbReference type="GO" id="GO:0001525">
    <property type="term" value="P:angiogenesis"/>
    <property type="evidence" value="ECO:0007669"/>
    <property type="project" value="TreeGrafter"/>
</dbReference>
<comment type="subcellular location">
    <subcellularLocation>
        <location evidence="1 16">Membrane</location>
        <topology evidence="1 16">Single-pass type I membrane protein</topology>
    </subcellularLocation>
</comment>
<dbReference type="Proteomes" id="UP001044222">
    <property type="component" value="Chromosome 17"/>
</dbReference>
<keyword evidence="11 16" id="KW-0472">Membrane</keyword>
<feature type="repeat" description="FG-GAP" evidence="15">
    <location>
        <begin position="365"/>
        <end position="422"/>
    </location>
</feature>
<dbReference type="InterPro" id="IPR018184">
    <property type="entry name" value="Integrin_alpha_C_CS"/>
</dbReference>
<dbReference type="InterPro" id="IPR028994">
    <property type="entry name" value="Integrin_alpha_N"/>
</dbReference>
<evidence type="ECO:0000259" key="17">
    <source>
        <dbReference type="Pfam" id="PF08441"/>
    </source>
</evidence>
<organism evidence="20 21">
    <name type="scientific">Anguilla anguilla</name>
    <name type="common">European freshwater eel</name>
    <name type="synonym">Muraena anguilla</name>
    <dbReference type="NCBI Taxonomy" id="7936"/>
    <lineage>
        <taxon>Eukaryota</taxon>
        <taxon>Metazoa</taxon>
        <taxon>Chordata</taxon>
        <taxon>Craniata</taxon>
        <taxon>Vertebrata</taxon>
        <taxon>Euteleostomi</taxon>
        <taxon>Actinopterygii</taxon>
        <taxon>Neopterygii</taxon>
        <taxon>Teleostei</taxon>
        <taxon>Anguilliformes</taxon>
        <taxon>Anguillidae</taxon>
        <taxon>Anguilla</taxon>
    </lineage>
</organism>
<keyword evidence="12" id="KW-1015">Disulfide bond</keyword>
<dbReference type="PANTHER" id="PTHR23220">
    <property type="entry name" value="INTEGRIN ALPHA"/>
    <property type="match status" value="1"/>
</dbReference>
<dbReference type="InterPro" id="IPR013519">
    <property type="entry name" value="Int_alpha_beta-p"/>
</dbReference>
<feature type="domain" description="Integrin alpha first immunoglubulin-like" evidence="17">
    <location>
        <begin position="474"/>
        <end position="605"/>
    </location>
</feature>
<feature type="chain" id="PRO_5039759544" description="Integrin alpha-2 domain-containing protein" evidence="16">
    <location>
        <begin position="26"/>
        <end position="1008"/>
    </location>
</feature>
<evidence type="ECO:0000256" key="12">
    <source>
        <dbReference type="ARBA" id="ARBA00023157"/>
    </source>
</evidence>
<dbReference type="InterPro" id="IPR013517">
    <property type="entry name" value="FG-GAP"/>
</dbReference>
<dbReference type="Pfam" id="PF08441">
    <property type="entry name" value="Integrin_A_Ig_1"/>
    <property type="match status" value="1"/>
</dbReference>
<dbReference type="InterPro" id="IPR013649">
    <property type="entry name" value="Integrin_alpha_Ig-like_1"/>
</dbReference>
<dbReference type="InterPro" id="IPR048286">
    <property type="entry name" value="Integrin_alpha_Ig-like_3"/>
</dbReference>
<feature type="transmembrane region" description="Helical" evidence="16">
    <location>
        <begin position="960"/>
        <end position="981"/>
    </location>
</feature>
<dbReference type="FunFam" id="1.20.5.930:FF:000001">
    <property type="entry name" value="Integrin subunit alpha V"/>
    <property type="match status" value="1"/>
</dbReference>
<dbReference type="FunFam" id="2.60.40.1460:FF:000001">
    <property type="entry name" value="Integrin, alpha V"/>
    <property type="match status" value="1"/>
</dbReference>
<dbReference type="Gene3D" id="2.130.10.130">
    <property type="entry name" value="Integrin alpha, N-terminal"/>
    <property type="match status" value="1"/>
</dbReference>
<dbReference type="SUPFAM" id="SSF69318">
    <property type="entry name" value="Integrin alpha N-terminal domain"/>
    <property type="match status" value="1"/>
</dbReference>
<evidence type="ECO:0000313" key="20">
    <source>
        <dbReference type="EMBL" id="KAG5832948.1"/>
    </source>
</evidence>
<dbReference type="InterPro" id="IPR032695">
    <property type="entry name" value="Integrin_dom_sf"/>
</dbReference>
<keyword evidence="5 16" id="KW-0732">Signal</keyword>
<dbReference type="Pfam" id="PF20806">
    <property type="entry name" value="Integrin_A_Ig_3"/>
    <property type="match status" value="1"/>
</dbReference>
<dbReference type="Pfam" id="PF01839">
    <property type="entry name" value="FG-GAP"/>
    <property type="match status" value="1"/>
</dbReference>
<name>A0A9D3RJU5_ANGAN</name>
<dbReference type="GO" id="GO:0098609">
    <property type="term" value="P:cell-cell adhesion"/>
    <property type="evidence" value="ECO:0007669"/>
    <property type="project" value="TreeGrafter"/>
</dbReference>
<dbReference type="SUPFAM" id="SSF69179">
    <property type="entry name" value="Integrin domains"/>
    <property type="match status" value="3"/>
</dbReference>
<sequence length="1008" mass="110358">MERRESALPLCLCALICTFPPRAHALNLDLDNVTVYSGPGGSYFGFSVDFHRSNGSVVSVVVGAPKANTSQPNVDEGGAVFLCPWTEEGGSCRSLPFDSEGDEEHAFHHVKLQEFKSHQWFGASVRSTGTHVLACAPLFHWNAVGAAEESGKTPVGNCQIRDMRSGELADYSPCRGMLTDSIYKARKNRGDRRYCESGFSTEVTKDGKVILGAPGSFYFQGQVMVASLPNILSSMKVQSPLRSVQGMTSSREVGSYDAYEGYSVASGEFTGDSTPDYVVGLPNDQNTAGSVIIYSGESQVDLKVVHTFSGTQVTCQVTDINKHCRRDDILIGAPLYMERQSGQHLHQVGQVWVYLQRDHSVFSSKPDQKLTGTVVYGRFGSAIAPLGDIDMDGFNDVAVGAPSSGDHGQVFIFMGQSDGLAPQYAQVLPSPFRPPGGAAAFGFTLRGGTDIDANGYPDLVVGAWGASQIAVYRAQAVVRAKAQLSLLPDFLNPDVKDCQLPKTSQEPQSVSCFTVSLCISVSGHSIPEEIVLDTELQLDKMKQKMARRTLFLQSNQPQEQFSLTIQRDVGVACTNRTAYLRHESEIKDKLSPIFISLNCSLDGSTNAVLHGQRAAVAQTRIILDCGEDNVCVPDLRLTATADSDRLLIGEENPVLLVGVVSDREGFSRLVCAQRKENGTVVVVCDLGNPMKQGQKVQAGLFFSAGNLEEVESHVSFQLQIKSKNSRDPDSNVVHLSINVSATATLEMRGGASPVECVLPIAQWEPQEAPSTLAEVGPVVEHVYELRNLGPGTVDARMEVDFPSRQQGAFLLYVFANASEEHVTCRTNFSDIDLYKLVKYEDSNTTFSLIHRIEKRSVEQDRQSKETVHVNCSGEVKCLRFECEASGLERGSSAVVRVLSRLWVHTFLERPYEDYVLHSTASFQVLSFVSKIQPKEFPRGQAKTQTSVVWRSPDGEKEVPVWWIVVAIIAGLLLLAVLNFIFWKVGFFKRNRPPSDGEDDDTQDLNVDQ</sequence>
<evidence type="ECO:0000256" key="4">
    <source>
        <dbReference type="ARBA" id="ARBA00022723"/>
    </source>
</evidence>
<protein>
    <recommendedName>
        <fullName evidence="22">Integrin alpha-2 domain-containing protein</fullName>
    </recommendedName>
</protein>
<dbReference type="InterPro" id="IPR048285">
    <property type="entry name" value="Integrin_alpha_Ig-like_2"/>
</dbReference>
<proteinExistence type="inferred from homology"/>
<dbReference type="GO" id="GO:0046872">
    <property type="term" value="F:metal ion binding"/>
    <property type="evidence" value="ECO:0007669"/>
    <property type="project" value="UniProtKB-KW"/>
</dbReference>
<reference evidence="20" key="1">
    <citation type="submission" date="2021-01" db="EMBL/GenBank/DDBJ databases">
        <title>A chromosome-scale assembly of European eel, Anguilla anguilla.</title>
        <authorList>
            <person name="Henkel C."/>
            <person name="Jong-Raadsen S.A."/>
            <person name="Dufour S."/>
            <person name="Weltzien F.-A."/>
            <person name="Palstra A.P."/>
            <person name="Pelster B."/>
            <person name="Spaink H.P."/>
            <person name="Van Den Thillart G.E."/>
            <person name="Jansen H."/>
            <person name="Zahm M."/>
            <person name="Klopp C."/>
            <person name="Cedric C."/>
            <person name="Louis A."/>
            <person name="Berthelot C."/>
            <person name="Parey E."/>
            <person name="Roest Crollius H."/>
            <person name="Montfort J."/>
            <person name="Robinson-Rechavi M."/>
            <person name="Bucao C."/>
            <person name="Bouchez O."/>
            <person name="Gislard M."/>
            <person name="Lluch J."/>
            <person name="Milhes M."/>
            <person name="Lampietro C."/>
            <person name="Lopez Roques C."/>
            <person name="Donnadieu C."/>
            <person name="Braasch I."/>
            <person name="Desvignes T."/>
            <person name="Postlethwait J."/>
            <person name="Bobe J."/>
            <person name="Guiguen Y."/>
            <person name="Dirks R."/>
        </authorList>
    </citation>
    <scope>NUCLEOTIDE SEQUENCE</scope>
    <source>
        <strain evidence="20">Tag_6206</strain>
        <tissue evidence="20">Liver</tissue>
    </source>
</reference>
<evidence type="ECO:0008006" key="22">
    <source>
        <dbReference type="Google" id="ProtNLM"/>
    </source>
</evidence>
<keyword evidence="3 16" id="KW-0812">Transmembrane</keyword>
<keyword evidence="13 16" id="KW-0675">Receptor</keyword>
<evidence type="ECO:0000256" key="1">
    <source>
        <dbReference type="ARBA" id="ARBA00004479"/>
    </source>
</evidence>
<evidence type="ECO:0000256" key="10">
    <source>
        <dbReference type="ARBA" id="ARBA00023037"/>
    </source>
</evidence>
<comment type="caution">
    <text evidence="20">The sequence shown here is derived from an EMBL/GenBank/DDBJ whole genome shotgun (WGS) entry which is preliminary data.</text>
</comment>
<comment type="similarity">
    <text evidence="2 16">Belongs to the integrin alpha chain family.</text>
</comment>
<feature type="domain" description="Integrin alpha third immunoglobulin-like" evidence="19">
    <location>
        <begin position="745"/>
        <end position="949"/>
    </location>
</feature>
<dbReference type="PROSITE" id="PS51470">
    <property type="entry name" value="FG_GAP"/>
    <property type="match status" value="4"/>
</dbReference>
<dbReference type="GO" id="GO:0008305">
    <property type="term" value="C:integrin complex"/>
    <property type="evidence" value="ECO:0007669"/>
    <property type="project" value="InterPro"/>
</dbReference>
<dbReference type="GO" id="GO:0033627">
    <property type="term" value="P:cell adhesion mediated by integrin"/>
    <property type="evidence" value="ECO:0007669"/>
    <property type="project" value="TreeGrafter"/>
</dbReference>
<dbReference type="Gene3D" id="2.60.40.1460">
    <property type="entry name" value="Integrin domains. Chain A, domain 2"/>
    <property type="match status" value="1"/>
</dbReference>
<evidence type="ECO:0000256" key="3">
    <source>
        <dbReference type="ARBA" id="ARBA00022692"/>
    </source>
</evidence>
<dbReference type="GO" id="GO:0005178">
    <property type="term" value="F:integrin binding"/>
    <property type="evidence" value="ECO:0007669"/>
    <property type="project" value="TreeGrafter"/>
</dbReference>
<keyword evidence="10 16" id="KW-0401">Integrin</keyword>
<gene>
    <name evidence="20" type="ORF">ANANG_G00296620</name>
</gene>
<keyword evidence="6" id="KW-0677">Repeat</keyword>
<dbReference type="Gene3D" id="1.20.5.930">
    <property type="entry name" value="Bicelle-embedded integrin alpha(iib) transmembrane segment"/>
    <property type="match status" value="1"/>
</dbReference>
<evidence type="ECO:0000256" key="16">
    <source>
        <dbReference type="RuleBase" id="RU003762"/>
    </source>
</evidence>
<evidence type="ECO:0000256" key="15">
    <source>
        <dbReference type="PROSITE-ProRule" id="PRU00803"/>
    </source>
</evidence>
<evidence type="ECO:0000256" key="6">
    <source>
        <dbReference type="ARBA" id="ARBA00022737"/>
    </source>
</evidence>
<dbReference type="PRINTS" id="PR01185">
    <property type="entry name" value="INTEGRINA"/>
</dbReference>
<keyword evidence="14" id="KW-0325">Glycoprotein</keyword>
<dbReference type="Gene3D" id="2.60.40.1510">
    <property type="entry name" value="ntegrin, alpha v. Chain A, domain 3"/>
    <property type="match status" value="1"/>
</dbReference>
<dbReference type="Pfam" id="PF20805">
    <property type="entry name" value="Integrin_A_Ig_2"/>
    <property type="match status" value="1"/>
</dbReference>
<dbReference type="AlphaFoldDB" id="A0A9D3RJU5"/>
<evidence type="ECO:0000256" key="11">
    <source>
        <dbReference type="ARBA" id="ARBA00023136"/>
    </source>
</evidence>
<dbReference type="PROSITE" id="PS00242">
    <property type="entry name" value="INTEGRIN_ALPHA"/>
    <property type="match status" value="1"/>
</dbReference>
<feature type="domain" description="Integrin alpha second immunoglobulin-like" evidence="18">
    <location>
        <begin position="655"/>
        <end position="739"/>
    </location>
</feature>
<feature type="repeat" description="FG-GAP" evidence="15">
    <location>
        <begin position="32"/>
        <end position="92"/>
    </location>
</feature>
<dbReference type="GO" id="GO:0007229">
    <property type="term" value="P:integrin-mediated signaling pathway"/>
    <property type="evidence" value="ECO:0007669"/>
    <property type="project" value="UniProtKB-KW"/>
</dbReference>
<dbReference type="GO" id="GO:0009897">
    <property type="term" value="C:external side of plasma membrane"/>
    <property type="evidence" value="ECO:0007669"/>
    <property type="project" value="TreeGrafter"/>
</dbReference>
<feature type="repeat" description="FG-GAP" evidence="15">
    <location>
        <begin position="426"/>
        <end position="489"/>
    </location>
</feature>
<evidence type="ECO:0000256" key="7">
    <source>
        <dbReference type="ARBA" id="ARBA00022837"/>
    </source>
</evidence>
<evidence type="ECO:0000256" key="2">
    <source>
        <dbReference type="ARBA" id="ARBA00008054"/>
    </source>
</evidence>
<evidence type="ECO:0000259" key="19">
    <source>
        <dbReference type="Pfam" id="PF20806"/>
    </source>
</evidence>
<evidence type="ECO:0000313" key="21">
    <source>
        <dbReference type="Proteomes" id="UP001044222"/>
    </source>
</evidence>
<feature type="signal peptide" evidence="16">
    <location>
        <begin position="1"/>
        <end position="25"/>
    </location>
</feature>
<accession>A0A9D3RJU5</accession>
<feature type="repeat" description="FG-GAP" evidence="15">
    <location>
        <begin position="245"/>
        <end position="303"/>
    </location>
</feature>